<feature type="compositionally biased region" description="Low complexity" evidence="2">
    <location>
        <begin position="525"/>
        <end position="537"/>
    </location>
</feature>
<reference evidence="3 4" key="1">
    <citation type="journal article" date="2024" name="IMA Fungus">
        <title>IMA Genome - F19 : A genome assembly and annotation guide to empower mycologists, including annotated draft genome sequences of Ceratocystis pirilliformis, Diaporthe australafricana, Fusarium ophioides, Paecilomyces lecythidis, and Sporothrix stenoceras.</title>
        <authorList>
            <person name="Aylward J."/>
            <person name="Wilson A.M."/>
            <person name="Visagie C.M."/>
            <person name="Spraker J."/>
            <person name="Barnes I."/>
            <person name="Buitendag C."/>
            <person name="Ceriani C."/>
            <person name="Del Mar Angel L."/>
            <person name="du Plessis D."/>
            <person name="Fuchs T."/>
            <person name="Gasser K."/>
            <person name="Kramer D."/>
            <person name="Li W."/>
            <person name="Munsamy K."/>
            <person name="Piso A."/>
            <person name="Price J.L."/>
            <person name="Sonnekus B."/>
            <person name="Thomas C."/>
            <person name="van der Nest A."/>
            <person name="van Dijk A."/>
            <person name="van Heerden A."/>
            <person name="van Vuuren N."/>
            <person name="Yilmaz N."/>
            <person name="Duong T.A."/>
            <person name="van der Merwe N.A."/>
            <person name="Wingfield M.J."/>
            <person name="Wingfield B.D."/>
        </authorList>
    </citation>
    <scope>NUCLEOTIDE SEQUENCE [LARGE SCALE GENOMIC DNA]</scope>
    <source>
        <strain evidence="3 4">CMW 5346</strain>
    </source>
</reference>
<feature type="region of interest" description="Disordered" evidence="2">
    <location>
        <begin position="922"/>
        <end position="1082"/>
    </location>
</feature>
<dbReference type="Pfam" id="PF12709">
    <property type="entry name" value="Fungal_TACC"/>
    <property type="match status" value="1"/>
</dbReference>
<feature type="region of interest" description="Disordered" evidence="2">
    <location>
        <begin position="470"/>
        <end position="546"/>
    </location>
</feature>
<feature type="region of interest" description="Disordered" evidence="2">
    <location>
        <begin position="748"/>
        <end position="773"/>
    </location>
</feature>
<feature type="compositionally biased region" description="Low complexity" evidence="2">
    <location>
        <begin position="442"/>
        <end position="454"/>
    </location>
</feature>
<keyword evidence="1" id="KW-0175">Coiled coil</keyword>
<feature type="region of interest" description="Disordered" evidence="2">
    <location>
        <begin position="378"/>
        <end position="454"/>
    </location>
</feature>
<dbReference type="Proteomes" id="UP001583186">
    <property type="component" value="Unassembled WGS sequence"/>
</dbReference>
<name>A0ABR3ZDP3_9PEZI</name>
<feature type="compositionally biased region" description="Low complexity" evidence="2">
    <location>
        <begin position="994"/>
        <end position="1010"/>
    </location>
</feature>
<feature type="region of interest" description="Disordered" evidence="2">
    <location>
        <begin position="571"/>
        <end position="596"/>
    </location>
</feature>
<proteinExistence type="predicted"/>
<feature type="compositionally biased region" description="Low complexity" evidence="2">
    <location>
        <begin position="234"/>
        <end position="244"/>
    </location>
</feature>
<dbReference type="PANTHER" id="PTHR13924:SF10">
    <property type="entry name" value="TRANSFORMING ACIDIC COILED-COIL PROTEIN, ISOFORM K"/>
    <property type="match status" value="1"/>
</dbReference>
<feature type="compositionally biased region" description="Low complexity" evidence="2">
    <location>
        <begin position="185"/>
        <end position="204"/>
    </location>
</feature>
<dbReference type="EMBL" id="JAWCUI010000014">
    <property type="protein sequence ID" value="KAL1898786.1"/>
    <property type="molecule type" value="Genomic_DNA"/>
</dbReference>
<feature type="compositionally biased region" description="Polar residues" evidence="2">
    <location>
        <begin position="941"/>
        <end position="957"/>
    </location>
</feature>
<feature type="coiled-coil region" evidence="1">
    <location>
        <begin position="867"/>
        <end position="901"/>
    </location>
</feature>
<feature type="compositionally biased region" description="Gly residues" evidence="2">
    <location>
        <begin position="390"/>
        <end position="406"/>
    </location>
</feature>
<evidence type="ECO:0000313" key="4">
    <source>
        <dbReference type="Proteomes" id="UP001583186"/>
    </source>
</evidence>
<feature type="compositionally biased region" description="Low complexity" evidence="2">
    <location>
        <begin position="271"/>
        <end position="295"/>
    </location>
</feature>
<evidence type="ECO:0000256" key="2">
    <source>
        <dbReference type="SAM" id="MobiDB-lite"/>
    </source>
</evidence>
<feature type="region of interest" description="Disordered" evidence="2">
    <location>
        <begin position="92"/>
        <end position="302"/>
    </location>
</feature>
<dbReference type="PANTHER" id="PTHR13924">
    <property type="entry name" value="TRANSFORMING ACIDIC COILED-COIL CONTAINING PROTEIN 1/2"/>
    <property type="match status" value="1"/>
</dbReference>
<dbReference type="InterPro" id="IPR039915">
    <property type="entry name" value="TACC"/>
</dbReference>
<dbReference type="InterPro" id="IPR024312">
    <property type="entry name" value="TACC_fungi"/>
</dbReference>
<feature type="compositionally biased region" description="Low complexity" evidence="2">
    <location>
        <begin position="503"/>
        <end position="517"/>
    </location>
</feature>
<keyword evidence="4" id="KW-1185">Reference proteome</keyword>
<feature type="coiled-coil region" evidence="1">
    <location>
        <begin position="673"/>
        <end position="742"/>
    </location>
</feature>
<accession>A0ABR3ZDP3</accession>
<protein>
    <submittedName>
        <fullName evidence="3">Uncharacterized protein</fullName>
    </submittedName>
</protein>
<feature type="compositionally biased region" description="Low complexity" evidence="2">
    <location>
        <begin position="47"/>
        <end position="57"/>
    </location>
</feature>
<feature type="compositionally biased region" description="Low complexity" evidence="2">
    <location>
        <begin position="922"/>
        <end position="939"/>
    </location>
</feature>
<feature type="region of interest" description="Disordered" evidence="2">
    <location>
        <begin position="47"/>
        <end position="68"/>
    </location>
</feature>
<evidence type="ECO:0000256" key="1">
    <source>
        <dbReference type="SAM" id="Coils"/>
    </source>
</evidence>
<sequence length="1082" mass="114513">MASPLSPLQHATLNNINIPSQPTPAFDDYDVVHVSSVTTTHILTEETSSSTTAASSSNRLPPFVFPSPTKDDFADNNFDMASMDTSANSSPFMNSVIHTVPSHDDDHHNSSSQENVSPHPNPNTSPSHTNIDMHNTINAKPMPPPVITNTAPPPSMTGRQGRPGSRILSGSELSPLKILQGRVSGGPPSSSAASTATLGSPASPDSGADSRRGTDTADDQASSTASSPPPSYPPSSSRRMSSSSNGQMLPPALPLGRTPRKFTGPDKRFPVKISVPSVISSGASVASSGTASPVGPRSPMQLPVQHATQPVVPALSPQVPGSPSQQAGQAMFVNIQKQQKPLHGRQMSLDEAIQLNEGLKQAIEIFEDETSVIEDEVVGSSNGSHHGGSHHGGSNYGGSNHGGSNHGSGHSEDGHIQRHRTPHQPHRRRDSLANSNSARNSPAPDDGAAGMDDTMASTFSTFSAVPNSAMMSRLGRGNGNNGTSSPFKPAPPANGFGHHTAARSRSGSMSGPSGPSPVQRTPRANGTTNGNTNGNGNHRTSHYEPGNTASLLMDFTEQLRMAHNAQLSPSKERFGPQLSANGNGAHDHTGNGATATPQRKSLVNLLDFEIPPLPTPRSIPTVTPRELESLKSNFLSEISSLKATLSGKEAEVLALKTAVGDAEKRVGECMEQLREERGARDLVSEEKEQWERRGREMEEVLRKVKGEIVMGHRDRDELEAKLDESEKRREAAEMMAQEAETKMAAMRAGRATNTGSPGGGSTSSTAGSGSGTVQREVEIAVERVARELHVAYKAKHETKVAALKKSYEARWEKRVHELETVAEALAQENDKLRIGRDATLSKVVPGEEERRVAEEHREREARDAAQIKEMGAEVNKLEAVVRAVKADNAELRTLLEQERIEKGELVSLAEEMMSMQQSFIASSSSAPAVPSTAATPATVRRQPTVSSSGYGQQSMSPRKTVAPKTPGTASRTSVSGISRPPSSTGHRNSMAMDPPSTVASTATTPARARPMSMHGTGARVSGLKPPSSSTMSTGGVPSRIGRIGHDRKMSGSSGTLPRPPSGLGTRSGLMSSIEKMGNRGRE</sequence>
<feature type="compositionally biased region" description="Polar residues" evidence="2">
    <location>
        <begin position="967"/>
        <end position="987"/>
    </location>
</feature>
<gene>
    <name evidence="3" type="ORF">Sste5346_003193</name>
</gene>
<organism evidence="3 4">
    <name type="scientific">Sporothrix stenoceras</name>
    <dbReference type="NCBI Taxonomy" id="5173"/>
    <lineage>
        <taxon>Eukaryota</taxon>
        <taxon>Fungi</taxon>
        <taxon>Dikarya</taxon>
        <taxon>Ascomycota</taxon>
        <taxon>Pezizomycotina</taxon>
        <taxon>Sordariomycetes</taxon>
        <taxon>Sordariomycetidae</taxon>
        <taxon>Ophiostomatales</taxon>
        <taxon>Ophiostomataceae</taxon>
        <taxon>Sporothrix</taxon>
    </lineage>
</organism>
<comment type="caution">
    <text evidence="3">The sequence shown here is derived from an EMBL/GenBank/DDBJ whole genome shotgun (WGS) entry which is preliminary data.</text>
</comment>
<feature type="compositionally biased region" description="Pro residues" evidence="2">
    <location>
        <begin position="141"/>
        <end position="155"/>
    </location>
</feature>
<feature type="compositionally biased region" description="Polar residues" evidence="2">
    <location>
        <begin position="1026"/>
        <end position="1035"/>
    </location>
</feature>
<evidence type="ECO:0000313" key="3">
    <source>
        <dbReference type="EMBL" id="KAL1898786.1"/>
    </source>
</evidence>
<feature type="compositionally biased region" description="Low complexity" evidence="2">
    <location>
        <begin position="762"/>
        <end position="773"/>
    </location>
</feature>
<feature type="compositionally biased region" description="Basic residues" evidence="2">
    <location>
        <begin position="417"/>
        <end position="429"/>
    </location>
</feature>